<evidence type="ECO:0000256" key="1">
    <source>
        <dbReference type="SAM" id="MobiDB-lite"/>
    </source>
</evidence>
<organism evidence="2 3">
    <name type="scientific">Ambispora leptoticha</name>
    <dbReference type="NCBI Taxonomy" id="144679"/>
    <lineage>
        <taxon>Eukaryota</taxon>
        <taxon>Fungi</taxon>
        <taxon>Fungi incertae sedis</taxon>
        <taxon>Mucoromycota</taxon>
        <taxon>Glomeromycotina</taxon>
        <taxon>Glomeromycetes</taxon>
        <taxon>Archaeosporales</taxon>
        <taxon>Ambisporaceae</taxon>
        <taxon>Ambispora</taxon>
    </lineage>
</organism>
<dbReference type="Proteomes" id="UP000789508">
    <property type="component" value="Unassembled WGS sequence"/>
</dbReference>
<keyword evidence="3" id="KW-1185">Reference proteome</keyword>
<accession>A0A9N8YXX4</accession>
<protein>
    <submittedName>
        <fullName evidence="2">14366_t:CDS:1</fullName>
    </submittedName>
</protein>
<evidence type="ECO:0000313" key="3">
    <source>
        <dbReference type="Proteomes" id="UP000789508"/>
    </source>
</evidence>
<name>A0A9N8YXX4_9GLOM</name>
<reference evidence="2" key="1">
    <citation type="submission" date="2021-06" db="EMBL/GenBank/DDBJ databases">
        <authorList>
            <person name="Kallberg Y."/>
            <person name="Tangrot J."/>
            <person name="Rosling A."/>
        </authorList>
    </citation>
    <scope>NUCLEOTIDE SEQUENCE</scope>
    <source>
        <strain evidence="2">FL130A</strain>
    </source>
</reference>
<feature type="compositionally biased region" description="Low complexity" evidence="1">
    <location>
        <begin position="160"/>
        <end position="172"/>
    </location>
</feature>
<proteinExistence type="predicted"/>
<evidence type="ECO:0000313" key="2">
    <source>
        <dbReference type="EMBL" id="CAG8455114.1"/>
    </source>
</evidence>
<gene>
    <name evidence="2" type="ORF">ALEPTO_LOCUS1236</name>
</gene>
<feature type="compositionally biased region" description="Polar residues" evidence="1">
    <location>
        <begin position="22"/>
        <end position="31"/>
    </location>
</feature>
<feature type="region of interest" description="Disordered" evidence="1">
    <location>
        <begin position="1"/>
        <end position="54"/>
    </location>
</feature>
<feature type="region of interest" description="Disordered" evidence="1">
    <location>
        <begin position="144"/>
        <end position="210"/>
    </location>
</feature>
<dbReference type="AlphaFoldDB" id="A0A9N8YXX4"/>
<feature type="compositionally biased region" description="Low complexity" evidence="1">
    <location>
        <begin position="1"/>
        <end position="21"/>
    </location>
</feature>
<sequence>MTSGEDSSTPSSLTSSIPNTPQTNATSTPNYQLPRRNDNTTPLNHNTPLTPTPTITNQRIAQLRQQIVDVQKALISTQANILAKANSIKHSLYVAATASTTTPTASGAAPTIFSASNATTVKTTHQHHFHPQNYSNVQPTVNQQQYYNNNPNHFGSLLFNNNANTPGNTNQNHRYNLQQKQQPPSSFFGNDGGNESEIKRGDESNSNSKATAPNIATALISNALASNNKSLANNNFVDGELIRPRPILLPLLANIPRITRSFIKDFHSKDC</sequence>
<dbReference type="EMBL" id="CAJVPS010000125">
    <property type="protein sequence ID" value="CAG8455114.1"/>
    <property type="molecule type" value="Genomic_DNA"/>
</dbReference>
<feature type="compositionally biased region" description="Low complexity" evidence="1">
    <location>
        <begin position="39"/>
        <end position="54"/>
    </location>
</feature>
<dbReference type="OrthoDB" id="10614769at2759"/>
<comment type="caution">
    <text evidence="2">The sequence shown here is derived from an EMBL/GenBank/DDBJ whole genome shotgun (WGS) entry which is preliminary data.</text>
</comment>
<feature type="compositionally biased region" description="Polar residues" evidence="1">
    <location>
        <begin position="173"/>
        <end position="188"/>
    </location>
</feature>